<dbReference type="InterPro" id="IPR001584">
    <property type="entry name" value="Integrase_cat-core"/>
</dbReference>
<dbReference type="InterPro" id="IPR025724">
    <property type="entry name" value="GAG-pre-integrase_dom"/>
</dbReference>
<dbReference type="GO" id="GO:0015074">
    <property type="term" value="P:DNA integration"/>
    <property type="evidence" value="ECO:0007669"/>
    <property type="project" value="InterPro"/>
</dbReference>
<evidence type="ECO:0000259" key="2">
    <source>
        <dbReference type="PROSITE" id="PS50994"/>
    </source>
</evidence>
<dbReference type="SUPFAM" id="SSF53098">
    <property type="entry name" value="Ribonuclease H-like"/>
    <property type="match status" value="1"/>
</dbReference>
<evidence type="ECO:0000313" key="5">
    <source>
        <dbReference type="Proteomes" id="UP000321393"/>
    </source>
</evidence>
<organism evidence="4 6">
    <name type="scientific">Cucumis melo var. makuwa</name>
    <name type="common">Oriental melon</name>
    <dbReference type="NCBI Taxonomy" id="1194695"/>
    <lineage>
        <taxon>Eukaryota</taxon>
        <taxon>Viridiplantae</taxon>
        <taxon>Streptophyta</taxon>
        <taxon>Embryophyta</taxon>
        <taxon>Tracheophyta</taxon>
        <taxon>Spermatophyta</taxon>
        <taxon>Magnoliopsida</taxon>
        <taxon>eudicotyledons</taxon>
        <taxon>Gunneridae</taxon>
        <taxon>Pentapetalae</taxon>
        <taxon>rosids</taxon>
        <taxon>fabids</taxon>
        <taxon>Cucurbitales</taxon>
        <taxon>Cucurbitaceae</taxon>
        <taxon>Benincaseae</taxon>
        <taxon>Cucumis</taxon>
    </lineage>
</organism>
<dbReference type="Gene3D" id="3.30.420.10">
    <property type="entry name" value="Ribonuclease H-like superfamily/Ribonuclease H"/>
    <property type="match status" value="1"/>
</dbReference>
<dbReference type="PANTHER" id="PTHR42648">
    <property type="entry name" value="TRANSPOSASE, PUTATIVE-RELATED"/>
    <property type="match status" value="1"/>
</dbReference>
<dbReference type="Proteomes" id="UP000321393">
    <property type="component" value="Unassembled WGS sequence"/>
</dbReference>
<feature type="domain" description="Integrase catalytic" evidence="2">
    <location>
        <begin position="311"/>
        <end position="427"/>
    </location>
</feature>
<evidence type="ECO:0000313" key="6">
    <source>
        <dbReference type="Proteomes" id="UP000321947"/>
    </source>
</evidence>
<dbReference type="GO" id="GO:0008233">
    <property type="term" value="F:peptidase activity"/>
    <property type="evidence" value="ECO:0007669"/>
    <property type="project" value="UniProtKB-KW"/>
</dbReference>
<proteinExistence type="predicted"/>
<dbReference type="Pfam" id="PF13976">
    <property type="entry name" value="gag_pre-integrs"/>
    <property type="match status" value="1"/>
</dbReference>
<keyword evidence="1" id="KW-0645">Protease</keyword>
<dbReference type="GO" id="GO:0006508">
    <property type="term" value="P:proteolysis"/>
    <property type="evidence" value="ECO:0007669"/>
    <property type="project" value="UniProtKB-KW"/>
</dbReference>
<evidence type="ECO:0000313" key="3">
    <source>
        <dbReference type="EMBL" id="KAA0065636.1"/>
    </source>
</evidence>
<protein>
    <submittedName>
        <fullName evidence="3 4">Retrotransposon</fullName>
    </submittedName>
</protein>
<dbReference type="PANTHER" id="PTHR42648:SF28">
    <property type="entry name" value="TRANSPOSON-ENCODED PROTEIN WITH RIBONUCLEASE H-LIKE AND RETROVIRUS ZINC FINGER-LIKE DOMAINS"/>
    <property type="match status" value="1"/>
</dbReference>
<evidence type="ECO:0000256" key="1">
    <source>
        <dbReference type="ARBA" id="ARBA00022670"/>
    </source>
</evidence>
<dbReference type="Pfam" id="PF22936">
    <property type="entry name" value="Pol_BBD"/>
    <property type="match status" value="1"/>
</dbReference>
<evidence type="ECO:0000313" key="4">
    <source>
        <dbReference type="EMBL" id="TYK07205.1"/>
    </source>
</evidence>
<dbReference type="GO" id="GO:0003676">
    <property type="term" value="F:nucleic acid binding"/>
    <property type="evidence" value="ECO:0007669"/>
    <property type="project" value="InterPro"/>
</dbReference>
<sequence>MMKLKYQDGVPMLGHLNTFQCILNQLSRMNIKFEDEIGYRGRSKGKGLKGNNISKSRSDRFANVECHYCHEKAHIKNYCRKLKRDHKNHKGREKKNDNDSNADTIIIAIEDFYILSNGDVVNLATQQNSCVIDSGASAHATSKREVSASYTPGDFGNVRMGNDGSTNAVGIGGVHLKNINGSRLILKNVKHIPDIRMNLISTSKLDNEGFCNTFDNGIWKLTEGFMVIAKGQKISLLYYVDAKIIDSDINTVNGEANVELWQMRLSHMSEKGLKILIKKNHLPDLKSAPLKWFAHYLAGKQTSVTFKSSQHSRKPNVLELVHFNVCSPMKTKSLWGASYFVTFTNDHSRKIWVYTLKTKYQVLQVFKQFHASIEREIGEKLNCIRTDNGGKYYGPFDEYCRNHGIQHQKTPLKTLQLNGIAERLKEH</sequence>
<dbReference type="STRING" id="1194695.A0A5D3C706"/>
<accession>A0A5D3C706</accession>
<dbReference type="Proteomes" id="UP000321947">
    <property type="component" value="Unassembled WGS sequence"/>
</dbReference>
<dbReference type="AlphaFoldDB" id="A0A5D3C706"/>
<comment type="caution">
    <text evidence="4">The sequence shown here is derived from an EMBL/GenBank/DDBJ whole genome shotgun (WGS) entry which is preliminary data.</text>
</comment>
<dbReference type="InterPro" id="IPR039537">
    <property type="entry name" value="Retrotran_Ty1/copia-like"/>
</dbReference>
<dbReference type="PROSITE" id="PS50994">
    <property type="entry name" value="INTEGRASE"/>
    <property type="match status" value="1"/>
</dbReference>
<dbReference type="InterPro" id="IPR036397">
    <property type="entry name" value="RNaseH_sf"/>
</dbReference>
<dbReference type="InterPro" id="IPR054722">
    <property type="entry name" value="PolX-like_BBD"/>
</dbReference>
<dbReference type="InterPro" id="IPR012337">
    <property type="entry name" value="RNaseH-like_sf"/>
</dbReference>
<reference evidence="5 6" key="1">
    <citation type="submission" date="2019-08" db="EMBL/GenBank/DDBJ databases">
        <title>Draft genome sequences of two oriental melons (Cucumis melo L. var makuwa).</title>
        <authorList>
            <person name="Kwon S.-Y."/>
        </authorList>
    </citation>
    <scope>NUCLEOTIDE SEQUENCE [LARGE SCALE GENOMIC DNA]</scope>
    <source>
        <strain evidence="6">cv. Chang Bougi</strain>
        <strain evidence="5">cv. SW 3</strain>
        <tissue evidence="4">Leaf</tissue>
    </source>
</reference>
<dbReference type="EMBL" id="SSTE01001308">
    <property type="protein sequence ID" value="KAA0065636.1"/>
    <property type="molecule type" value="Genomic_DNA"/>
</dbReference>
<gene>
    <name evidence="4" type="ORF">E5676_scaffold606G00910</name>
    <name evidence="3" type="ORF">E6C27_scaffold90G00870</name>
</gene>
<keyword evidence="1" id="KW-0378">Hydrolase</keyword>
<dbReference type="EMBL" id="SSTD01013339">
    <property type="protein sequence ID" value="TYK07205.1"/>
    <property type="molecule type" value="Genomic_DNA"/>
</dbReference>
<name>A0A5D3C706_CUCMM</name>
<dbReference type="OrthoDB" id="1683578at2759"/>